<feature type="signal peptide" evidence="1">
    <location>
        <begin position="1"/>
        <end position="15"/>
    </location>
</feature>
<dbReference type="InterPro" id="IPR015943">
    <property type="entry name" value="WD40/YVTN_repeat-like_dom_sf"/>
</dbReference>
<accession>A0A2Z4GB20</accession>
<evidence type="ECO:0000313" key="3">
    <source>
        <dbReference type="Proteomes" id="UP000249873"/>
    </source>
</evidence>
<dbReference type="OrthoDB" id="9803927at2"/>
<reference evidence="2 3" key="1">
    <citation type="submission" date="2018-05" db="EMBL/GenBank/DDBJ databases">
        <title>Complete genome sequence of Arcticibacterium luteifluviistationis SM1504T, a cytophagaceae bacterium isolated from Arctic surface seawater.</title>
        <authorList>
            <person name="Li Y."/>
            <person name="Qin Q.-L."/>
        </authorList>
    </citation>
    <scope>NUCLEOTIDE SEQUENCE [LARGE SCALE GENOMIC DNA]</scope>
    <source>
        <strain evidence="2 3">SM1504</strain>
    </source>
</reference>
<dbReference type="SUPFAM" id="SSF51004">
    <property type="entry name" value="C-terminal (heme d1) domain of cytochrome cd1-nitrite reductase"/>
    <property type="match status" value="1"/>
</dbReference>
<dbReference type="RefSeq" id="WP_111371609.1">
    <property type="nucleotide sequence ID" value="NZ_CP029480.1"/>
</dbReference>
<organism evidence="2 3">
    <name type="scientific">Arcticibacterium luteifluviistationis</name>
    <dbReference type="NCBI Taxonomy" id="1784714"/>
    <lineage>
        <taxon>Bacteria</taxon>
        <taxon>Pseudomonadati</taxon>
        <taxon>Bacteroidota</taxon>
        <taxon>Cytophagia</taxon>
        <taxon>Cytophagales</taxon>
        <taxon>Leadbetterellaceae</taxon>
        <taxon>Arcticibacterium</taxon>
    </lineage>
</organism>
<evidence type="ECO:0000313" key="2">
    <source>
        <dbReference type="EMBL" id="AWV98416.1"/>
    </source>
</evidence>
<dbReference type="EMBL" id="CP029480">
    <property type="protein sequence ID" value="AWV98416.1"/>
    <property type="molecule type" value="Genomic_DNA"/>
</dbReference>
<protein>
    <submittedName>
        <fullName evidence="2">Uncharacterized protein</fullName>
    </submittedName>
</protein>
<name>A0A2Z4GB20_9BACT</name>
<dbReference type="PANTHER" id="PTHR47197">
    <property type="entry name" value="PROTEIN NIRF"/>
    <property type="match status" value="1"/>
</dbReference>
<dbReference type="PANTHER" id="PTHR47197:SF3">
    <property type="entry name" value="DIHYDRO-HEME D1 DEHYDROGENASE"/>
    <property type="match status" value="1"/>
</dbReference>
<dbReference type="InterPro" id="IPR051200">
    <property type="entry name" value="Host-pathogen_enzymatic-act"/>
</dbReference>
<proteinExistence type="predicted"/>
<feature type="chain" id="PRO_5016351516" evidence="1">
    <location>
        <begin position="16"/>
        <end position="342"/>
    </location>
</feature>
<evidence type="ECO:0000256" key="1">
    <source>
        <dbReference type="SAM" id="SignalP"/>
    </source>
</evidence>
<sequence>MNRLIIIFFSLLVLAACKSKDLEPTVKLTDVAYVVSGGSGTVEVIDLINQELLTTYKVTTDANRFPHHVYISTDKERLAIANPAYDFSQGHLGLHGKEIPGGLVVLNAHSGEKLQDIAVPFANHNAIFSPDDTEIWTAGFSHSGKAYIYDANTGDLKAQVQLDADPSELLFSEDGKNAVVRSGESTFVQFVDLKEKAVTKIVKVDLSTGNVWPGYDNLILVSNGAKNSVNFVNTLTYSVTDFIDFDFSPGFLTYNELTKELWVCNSADNTLEIFSKEGGAWQQTGELTFPDADPHMLKFYDNGKKALLVNQKENTAVFIDAVNKESLKTIGVGSKPNGIAIL</sequence>
<keyword evidence="3" id="KW-1185">Reference proteome</keyword>
<dbReference type="KEGG" id="als:DJ013_09615"/>
<dbReference type="PROSITE" id="PS51257">
    <property type="entry name" value="PROKAR_LIPOPROTEIN"/>
    <property type="match status" value="1"/>
</dbReference>
<dbReference type="AlphaFoldDB" id="A0A2Z4GB20"/>
<keyword evidence="1" id="KW-0732">Signal</keyword>
<gene>
    <name evidence="2" type="ORF">DJ013_09615</name>
</gene>
<dbReference type="Gene3D" id="2.130.10.10">
    <property type="entry name" value="YVTN repeat-like/Quinoprotein amine dehydrogenase"/>
    <property type="match status" value="2"/>
</dbReference>
<dbReference type="Proteomes" id="UP000249873">
    <property type="component" value="Chromosome"/>
</dbReference>
<dbReference type="InterPro" id="IPR011048">
    <property type="entry name" value="Haem_d1_sf"/>
</dbReference>